<dbReference type="Proteomes" id="UP001151760">
    <property type="component" value="Unassembled WGS sequence"/>
</dbReference>
<keyword evidence="2" id="KW-0239">DNA-directed DNA polymerase</keyword>
<dbReference type="InterPro" id="IPR053134">
    <property type="entry name" value="RNA-dir_DNA_polymerase"/>
</dbReference>
<dbReference type="PANTHER" id="PTHR24559">
    <property type="entry name" value="TRANSPOSON TY3-I GAG-POL POLYPROTEIN"/>
    <property type="match status" value="1"/>
</dbReference>
<accession>A0ABQ5BS46</accession>
<dbReference type="InterPro" id="IPR000477">
    <property type="entry name" value="RT_dom"/>
</dbReference>
<dbReference type="Pfam" id="PF00078">
    <property type="entry name" value="RVT_1"/>
    <property type="match status" value="1"/>
</dbReference>
<comment type="caution">
    <text evidence="2">The sequence shown here is derived from an EMBL/GenBank/DDBJ whole genome shotgun (WGS) entry which is preliminary data.</text>
</comment>
<evidence type="ECO:0000259" key="1">
    <source>
        <dbReference type="Pfam" id="PF00078"/>
    </source>
</evidence>
<protein>
    <submittedName>
        <fullName evidence="2">DNA-directed DNA polymerase</fullName>
    </submittedName>
</protein>
<dbReference type="SUPFAM" id="SSF56672">
    <property type="entry name" value="DNA/RNA polymerases"/>
    <property type="match status" value="1"/>
</dbReference>
<evidence type="ECO:0000313" key="3">
    <source>
        <dbReference type="Proteomes" id="UP001151760"/>
    </source>
</evidence>
<keyword evidence="2" id="KW-0548">Nucleotidyltransferase</keyword>
<organism evidence="2 3">
    <name type="scientific">Tanacetum coccineum</name>
    <dbReference type="NCBI Taxonomy" id="301880"/>
    <lineage>
        <taxon>Eukaryota</taxon>
        <taxon>Viridiplantae</taxon>
        <taxon>Streptophyta</taxon>
        <taxon>Embryophyta</taxon>
        <taxon>Tracheophyta</taxon>
        <taxon>Spermatophyta</taxon>
        <taxon>Magnoliopsida</taxon>
        <taxon>eudicotyledons</taxon>
        <taxon>Gunneridae</taxon>
        <taxon>Pentapetalae</taxon>
        <taxon>asterids</taxon>
        <taxon>campanulids</taxon>
        <taxon>Asterales</taxon>
        <taxon>Asteraceae</taxon>
        <taxon>Asteroideae</taxon>
        <taxon>Anthemideae</taxon>
        <taxon>Anthemidinae</taxon>
        <taxon>Tanacetum</taxon>
    </lineage>
</organism>
<reference evidence="2" key="2">
    <citation type="submission" date="2022-01" db="EMBL/GenBank/DDBJ databases">
        <authorList>
            <person name="Yamashiro T."/>
            <person name="Shiraishi A."/>
            <person name="Satake H."/>
            <person name="Nakayama K."/>
        </authorList>
    </citation>
    <scope>NUCLEOTIDE SEQUENCE</scope>
</reference>
<name>A0ABQ5BS46_9ASTR</name>
<dbReference type="Gene3D" id="3.10.10.10">
    <property type="entry name" value="HIV Type 1 Reverse Transcriptase, subunit A, domain 1"/>
    <property type="match status" value="1"/>
</dbReference>
<dbReference type="InterPro" id="IPR043502">
    <property type="entry name" value="DNA/RNA_pol_sf"/>
</dbReference>
<dbReference type="PANTHER" id="PTHR24559:SF444">
    <property type="entry name" value="REVERSE TRANSCRIPTASE DOMAIN-CONTAINING PROTEIN"/>
    <property type="match status" value="1"/>
</dbReference>
<keyword evidence="2" id="KW-0808">Transferase</keyword>
<sequence>MSDIKGISPSYCTHKILMEDDYKPVIQPQRHLNSKVQDVVKNDIMKLLDSRLIYPISDSSWVSPIHVVPKKGGMIVVLNDNYRFFQIPIALEDQEKTTFTCPYGTFAYRQMPFGLCNALATFQRSMTAIFYDMMAVAAKTQTIDYQSRFLHLEKLTGPTIYFYDTDLMLRRSLENYKAYDMIQELKTMFEKQAKQELFKTVNAFYTCKQEEGKAIAELHAMLKLHEKGIPKKAKTPAMLAIREGKIQKNKKKLRGAKGKDKDIICIGL</sequence>
<keyword evidence="3" id="KW-1185">Reference proteome</keyword>
<feature type="domain" description="Reverse transcriptase" evidence="1">
    <location>
        <begin position="30"/>
        <end position="135"/>
    </location>
</feature>
<proteinExistence type="predicted"/>
<reference evidence="2" key="1">
    <citation type="journal article" date="2022" name="Int. J. Mol. Sci.">
        <title>Draft Genome of Tanacetum Coccineum: Genomic Comparison of Closely Related Tanacetum-Family Plants.</title>
        <authorList>
            <person name="Yamashiro T."/>
            <person name="Shiraishi A."/>
            <person name="Nakayama K."/>
            <person name="Satake H."/>
        </authorList>
    </citation>
    <scope>NUCLEOTIDE SEQUENCE</scope>
</reference>
<gene>
    <name evidence="2" type="ORF">Tco_0875324</name>
</gene>
<dbReference type="GO" id="GO:0003887">
    <property type="term" value="F:DNA-directed DNA polymerase activity"/>
    <property type="evidence" value="ECO:0007669"/>
    <property type="project" value="UniProtKB-KW"/>
</dbReference>
<evidence type="ECO:0000313" key="2">
    <source>
        <dbReference type="EMBL" id="GJT16618.1"/>
    </source>
</evidence>
<dbReference type="EMBL" id="BQNB010013489">
    <property type="protein sequence ID" value="GJT16618.1"/>
    <property type="molecule type" value="Genomic_DNA"/>
</dbReference>